<evidence type="ECO:0000313" key="3">
    <source>
        <dbReference type="Proteomes" id="UP001564657"/>
    </source>
</evidence>
<dbReference type="Proteomes" id="UP001564657">
    <property type="component" value="Unassembled WGS sequence"/>
</dbReference>
<reference evidence="2 3" key="1">
    <citation type="submission" date="2024-08" db="EMBL/GenBank/DDBJ databases">
        <title>Clostridium lapicellarii sp. nov., and Clostridium renhuaiense sp. nov., two species isolated from the mud in a fermentation cellar used for producing sauce-flavour Chinese liquors.</title>
        <authorList>
            <person name="Yang F."/>
            <person name="Wang H."/>
            <person name="Chen L.Q."/>
            <person name="Zhou N."/>
            <person name="Lu J.J."/>
            <person name="Pu X.X."/>
            <person name="Wan B."/>
            <person name="Wang L."/>
            <person name="Liu S.J."/>
        </authorList>
    </citation>
    <scope>NUCLEOTIDE SEQUENCE [LARGE SCALE GENOMIC DNA]</scope>
    <source>
        <strain evidence="2 3">MT-5</strain>
    </source>
</reference>
<proteinExistence type="predicted"/>
<evidence type="ECO:0000313" key="2">
    <source>
        <dbReference type="EMBL" id="MEY8001918.1"/>
    </source>
</evidence>
<comment type="caution">
    <text evidence="2">The sequence shown here is derived from an EMBL/GenBank/DDBJ whole genome shotgun (WGS) entry which is preliminary data.</text>
</comment>
<dbReference type="RefSeq" id="WP_369705811.1">
    <property type="nucleotide sequence ID" value="NZ_JBGEWD010000030.1"/>
</dbReference>
<protein>
    <submittedName>
        <fullName evidence="2">Uncharacterized protein</fullName>
    </submittedName>
</protein>
<keyword evidence="1" id="KW-0175">Coiled coil</keyword>
<keyword evidence="3" id="KW-1185">Reference proteome</keyword>
<name>A0ABV4BYH8_9CLOT</name>
<feature type="coiled-coil region" evidence="1">
    <location>
        <begin position="52"/>
        <end position="79"/>
    </location>
</feature>
<gene>
    <name evidence="2" type="ORF">AB8U03_17340</name>
</gene>
<evidence type="ECO:0000256" key="1">
    <source>
        <dbReference type="SAM" id="Coils"/>
    </source>
</evidence>
<organism evidence="2 3">
    <name type="scientific">Clostridium moutaii</name>
    <dbReference type="NCBI Taxonomy" id="3240932"/>
    <lineage>
        <taxon>Bacteria</taxon>
        <taxon>Bacillati</taxon>
        <taxon>Bacillota</taxon>
        <taxon>Clostridia</taxon>
        <taxon>Eubacteriales</taxon>
        <taxon>Clostridiaceae</taxon>
        <taxon>Clostridium</taxon>
    </lineage>
</organism>
<sequence length="218" mass="25271">MATKKEQILNLVAEGKTLVDILQLGFNKKYVKEVIRETNKKNGKNLGIDKSKNDVITQMQNEIKDIKELLKEHSSVNKKESSGDDKFLLKKQQLNQALKILNFLKNNEQVLNCIQLDINITITNIQKNQKSVNVKLKGTNNFKINPIEIYRNNGEVTLRELLNSFNLEQLKYIARQYTPDARGYVYKWSDSNKIIDYIVERSTYLSEKGSVFVTDRNK</sequence>
<dbReference type="EMBL" id="JBGEWD010000030">
    <property type="protein sequence ID" value="MEY8001918.1"/>
    <property type="molecule type" value="Genomic_DNA"/>
</dbReference>
<accession>A0ABV4BYH8</accession>